<gene>
    <name evidence="2" type="ORF">SLY_0340</name>
</gene>
<accession>R4RLQ0</accession>
<evidence type="ECO:0000256" key="1">
    <source>
        <dbReference type="SAM" id="Phobius"/>
    </source>
</evidence>
<keyword evidence="3" id="KW-1185">Reference proteome</keyword>
<feature type="transmembrane region" description="Helical" evidence="1">
    <location>
        <begin position="47"/>
        <end position="70"/>
    </location>
</feature>
<protein>
    <submittedName>
        <fullName evidence="2">Uncharacterized protein</fullName>
    </submittedName>
</protein>
<dbReference type="AlphaFoldDB" id="R4RLQ0"/>
<reference evidence="2 3" key="1">
    <citation type="journal article" date="2013" name="BMC Genomics">
        <title>Comparison of the complete genome sequence of two closely related isolates of 'Candidatus Phytoplasma australiense' reveals genome plasticity.</title>
        <authorList>
            <person name="Andersen M.T."/>
            <person name="Liefting L.W."/>
            <person name="Havukkala I."/>
            <person name="Beever R.E."/>
        </authorList>
    </citation>
    <scope>NUCLEOTIDE SEQUENCE [LARGE SCALE GENOMIC DNA]</scope>
    <source>
        <strain evidence="2 3">NZSb11</strain>
    </source>
</reference>
<organism evidence="2 3">
    <name type="scientific">Strawberry lethal yellows phytoplasma (CPA) str. NZSb11</name>
    <dbReference type="NCBI Taxonomy" id="980422"/>
    <lineage>
        <taxon>Bacteria</taxon>
        <taxon>Bacillati</taxon>
        <taxon>Mycoplasmatota</taxon>
        <taxon>Mollicutes</taxon>
        <taxon>Acholeplasmatales</taxon>
        <taxon>Acholeplasmataceae</taxon>
        <taxon>Candidatus Phytoplasma</taxon>
        <taxon>16SrXII (Stolbur group)</taxon>
    </lineage>
</organism>
<sequence length="244" mass="28821">MGLITYNYLKTYENAKYLKYNIPILNKLTRPTHQIAPEVEANNVQSFVFLSSFCIMFLAGLLWAIGFYWYLSLLKFTTIILSVGWGYFFGAQYALFQMAFNIKSNYIALFFYIPFLGTLLVVGLMSYLYYSKKLVITPQKRYLIAICFIIFYFVSISLNLYRRPFSFWWIHIIILLWSILGLVISAFIWVLMLEQVDIFVEKQIPKKYEWLLIGLMLVSLINIFMLILTIMIRIIKLIKKIVSN</sequence>
<dbReference type="InterPro" id="IPR010539">
    <property type="entry name" value="BaxI_1-like"/>
</dbReference>
<feature type="transmembrane region" description="Helical" evidence="1">
    <location>
        <begin position="76"/>
        <end position="96"/>
    </location>
</feature>
<feature type="transmembrane region" description="Helical" evidence="1">
    <location>
        <begin position="142"/>
        <end position="161"/>
    </location>
</feature>
<dbReference type="EMBL" id="CP002548">
    <property type="protein sequence ID" value="AGL90260.1"/>
    <property type="molecule type" value="Genomic_DNA"/>
</dbReference>
<evidence type="ECO:0000313" key="2">
    <source>
        <dbReference type="EMBL" id="AGL90260.1"/>
    </source>
</evidence>
<keyword evidence="1" id="KW-0472">Membrane</keyword>
<dbReference type="Proteomes" id="UP000013941">
    <property type="component" value="Chromosome"/>
</dbReference>
<evidence type="ECO:0000313" key="3">
    <source>
        <dbReference type="Proteomes" id="UP000013941"/>
    </source>
</evidence>
<feature type="transmembrane region" description="Helical" evidence="1">
    <location>
        <begin position="108"/>
        <end position="130"/>
    </location>
</feature>
<dbReference type="HOGENOM" id="CLU_1137536_0_0_14"/>
<keyword evidence="1" id="KW-1133">Transmembrane helix</keyword>
<name>R4RLQ0_PHYAS</name>
<dbReference type="PATRIC" id="fig|980422.3.peg.316"/>
<keyword evidence="1" id="KW-0812">Transmembrane</keyword>
<dbReference type="Pfam" id="PF12811">
    <property type="entry name" value="BaxI_1"/>
    <property type="match status" value="1"/>
</dbReference>
<proteinExistence type="predicted"/>
<feature type="transmembrane region" description="Helical" evidence="1">
    <location>
        <begin position="168"/>
        <end position="190"/>
    </location>
</feature>
<feature type="transmembrane region" description="Helical" evidence="1">
    <location>
        <begin position="210"/>
        <end position="235"/>
    </location>
</feature>
<dbReference type="KEGG" id="nzs:SLY_0340"/>